<keyword evidence="9" id="KW-1185">Reference proteome</keyword>
<dbReference type="NCBIfam" id="TIGR03519">
    <property type="entry name" value="T9SS_PorP_fam"/>
    <property type="match status" value="1"/>
</dbReference>
<dbReference type="EMBL" id="JAKJSC010000001">
    <property type="protein sequence ID" value="MDE5418626.1"/>
    <property type="molecule type" value="Genomic_DNA"/>
</dbReference>
<comment type="subcellular location">
    <subcellularLocation>
        <location evidence="1">Cell outer membrane</location>
    </subcellularLocation>
</comment>
<dbReference type="InterPro" id="IPR036737">
    <property type="entry name" value="OmpA-like_sf"/>
</dbReference>
<dbReference type="PANTHER" id="PTHR30329">
    <property type="entry name" value="STATOR ELEMENT OF FLAGELLAR MOTOR COMPLEX"/>
    <property type="match status" value="1"/>
</dbReference>
<keyword evidence="4" id="KW-0998">Cell outer membrane</keyword>
<dbReference type="Proteomes" id="UP001528920">
    <property type="component" value="Unassembled WGS sequence"/>
</dbReference>
<dbReference type="InterPro" id="IPR006664">
    <property type="entry name" value="OMP_bac"/>
</dbReference>
<evidence type="ECO:0000313" key="9">
    <source>
        <dbReference type="Proteomes" id="UP001528920"/>
    </source>
</evidence>
<feature type="domain" description="OmpA-like" evidence="7">
    <location>
        <begin position="408"/>
        <end position="525"/>
    </location>
</feature>
<evidence type="ECO:0000256" key="5">
    <source>
        <dbReference type="PROSITE-ProRule" id="PRU00473"/>
    </source>
</evidence>
<dbReference type="InterPro" id="IPR003367">
    <property type="entry name" value="Thrombospondin_3-like_rpt"/>
</dbReference>
<feature type="signal peptide" evidence="6">
    <location>
        <begin position="1"/>
        <end position="24"/>
    </location>
</feature>
<dbReference type="RefSeq" id="WP_275109952.1">
    <property type="nucleotide sequence ID" value="NZ_JAKJSC010000001.1"/>
</dbReference>
<dbReference type="InterPro" id="IPR006665">
    <property type="entry name" value="OmpA-like"/>
</dbReference>
<gene>
    <name evidence="8" type="ORF">L3049_11465</name>
</gene>
<evidence type="ECO:0000256" key="6">
    <source>
        <dbReference type="SAM" id="SignalP"/>
    </source>
</evidence>
<sequence length="525" mass="59609">MRAHFKLIIFIFPLLFIADFSAKAQQVPLLDQYYINPVVYNPAASGATGLFNAYLLRNQKFMDFDGGQVTHIFTADAALNEGRYGVGFNLTNDDVGIFNNTQAMLNYSYRLKIADQHNIRFGVSAGISDFRMNTSQIVANSNDPYLISSNFKNSEFMANVGVYYKYKNLLFGLTIPQLLNNSVSNTIDGKQSTYNLNRQVLVSSGYKFPIESVKDLSISPYIMLRYANAIPFQYDLNLIADLKDKGWFAVNYRDNFSVGLNLGVTVLKNFTIGYSYDIGIKKTGRYASNNHEFLIGYRLPLSANKKKDRILDNDNSILKTLLAEKYKKIDYLRKVLEEMENKDKQSDADRDGVADDIDECPNTPSYYIVNETGCPVDSDGDGIVDSEDLCPEIPGSYENKGCPEQKEEKIEMEERLENIYFSFGNYTLTEYSRRKLETLISILKKNTNYMLKMHGHTDDIGSNRSNIELAHKRLITVKNYLALNGIPTNQIIVVPHGESMPVVANTDSKSRANNRRVSFEIYNYQ</sequence>
<evidence type="ECO:0000256" key="1">
    <source>
        <dbReference type="ARBA" id="ARBA00004442"/>
    </source>
</evidence>
<dbReference type="PROSITE" id="PS00018">
    <property type="entry name" value="EF_HAND_1"/>
    <property type="match status" value="1"/>
</dbReference>
<dbReference type="PROSITE" id="PS51123">
    <property type="entry name" value="OMPA_2"/>
    <property type="match status" value="1"/>
</dbReference>
<dbReference type="PANTHER" id="PTHR30329:SF21">
    <property type="entry name" value="LIPOPROTEIN YIAD-RELATED"/>
    <property type="match status" value="1"/>
</dbReference>
<feature type="chain" id="PRO_5047255961" evidence="6">
    <location>
        <begin position="25"/>
        <end position="525"/>
    </location>
</feature>
<dbReference type="InterPro" id="IPR019861">
    <property type="entry name" value="PorP/SprF_Bacteroidetes"/>
</dbReference>
<dbReference type="Gene3D" id="3.30.1330.60">
    <property type="entry name" value="OmpA-like domain"/>
    <property type="match status" value="1"/>
</dbReference>
<keyword evidence="3 5" id="KW-0472">Membrane</keyword>
<evidence type="ECO:0000256" key="4">
    <source>
        <dbReference type="ARBA" id="ARBA00023237"/>
    </source>
</evidence>
<organism evidence="8 9">
    <name type="scientific">Paralabilibaculum antarcticum</name>
    <dbReference type="NCBI Taxonomy" id="2912572"/>
    <lineage>
        <taxon>Bacteria</taxon>
        <taxon>Pseudomonadati</taxon>
        <taxon>Bacteroidota</taxon>
        <taxon>Bacteroidia</taxon>
        <taxon>Marinilabiliales</taxon>
        <taxon>Marinifilaceae</taxon>
        <taxon>Paralabilibaculum</taxon>
    </lineage>
</organism>
<proteinExistence type="predicted"/>
<comment type="caution">
    <text evidence="8">The sequence shown here is derived from an EMBL/GenBank/DDBJ whole genome shotgun (WGS) entry which is preliminary data.</text>
</comment>
<accession>A0ABT5VT75</accession>
<dbReference type="SUPFAM" id="SSF103647">
    <property type="entry name" value="TSP type-3 repeat"/>
    <property type="match status" value="1"/>
</dbReference>
<protein>
    <submittedName>
        <fullName evidence="8">PorP/SprF family type IX secretion system membrane protein</fullName>
    </submittedName>
</protein>
<evidence type="ECO:0000256" key="3">
    <source>
        <dbReference type="ARBA" id="ARBA00023136"/>
    </source>
</evidence>
<dbReference type="InterPro" id="IPR028974">
    <property type="entry name" value="TSP_type-3_rpt"/>
</dbReference>
<dbReference type="CDD" id="cd07185">
    <property type="entry name" value="OmpA_C-like"/>
    <property type="match status" value="1"/>
</dbReference>
<evidence type="ECO:0000256" key="2">
    <source>
        <dbReference type="ARBA" id="ARBA00022729"/>
    </source>
</evidence>
<reference evidence="8 9" key="1">
    <citation type="submission" date="2022-01" db="EMBL/GenBank/DDBJ databases">
        <title>Labilibaculum sp. nov, a marine bacterium isolated from Antarctica.</title>
        <authorList>
            <person name="Dai W."/>
        </authorList>
    </citation>
    <scope>NUCLEOTIDE SEQUENCE [LARGE SCALE GENOMIC DNA]</scope>
    <source>
        <strain evidence="8 9">DW002</strain>
    </source>
</reference>
<keyword evidence="2 6" id="KW-0732">Signal</keyword>
<evidence type="ECO:0000259" key="7">
    <source>
        <dbReference type="PROSITE" id="PS51123"/>
    </source>
</evidence>
<dbReference type="InterPro" id="IPR018247">
    <property type="entry name" value="EF_Hand_1_Ca_BS"/>
</dbReference>
<dbReference type="Pfam" id="PF11751">
    <property type="entry name" value="PorP_SprF"/>
    <property type="match status" value="1"/>
</dbReference>
<name>A0ABT5VT75_9BACT</name>
<dbReference type="Pfam" id="PF02412">
    <property type="entry name" value="TSP_3"/>
    <property type="match status" value="2"/>
</dbReference>
<dbReference type="SUPFAM" id="SSF103088">
    <property type="entry name" value="OmpA-like"/>
    <property type="match status" value="1"/>
</dbReference>
<dbReference type="PRINTS" id="PR01021">
    <property type="entry name" value="OMPADOMAIN"/>
</dbReference>
<dbReference type="InterPro" id="IPR050330">
    <property type="entry name" value="Bact_OuterMem_StrucFunc"/>
</dbReference>
<dbReference type="Gene3D" id="4.10.1080.10">
    <property type="entry name" value="TSP type-3 repeat"/>
    <property type="match status" value="1"/>
</dbReference>
<dbReference type="Pfam" id="PF00691">
    <property type="entry name" value="OmpA"/>
    <property type="match status" value="1"/>
</dbReference>
<evidence type="ECO:0000313" key="8">
    <source>
        <dbReference type="EMBL" id="MDE5418626.1"/>
    </source>
</evidence>